<evidence type="ECO:0000313" key="2">
    <source>
        <dbReference type="Proteomes" id="UP000265520"/>
    </source>
</evidence>
<reference evidence="1 2" key="1">
    <citation type="journal article" date="2018" name="Front. Plant Sci.">
        <title>Red Clover (Trifolium pratense) and Zigzag Clover (T. medium) - A Picture of Genomic Similarities and Differences.</title>
        <authorList>
            <person name="Dluhosova J."/>
            <person name="Istvanek J."/>
            <person name="Nedelnik J."/>
            <person name="Repkova J."/>
        </authorList>
    </citation>
    <scope>NUCLEOTIDE SEQUENCE [LARGE SCALE GENOMIC DNA]</scope>
    <source>
        <strain evidence="2">cv. 10/8</strain>
        <tissue evidence="1">Leaf</tissue>
    </source>
</reference>
<organism evidence="1 2">
    <name type="scientific">Trifolium medium</name>
    <dbReference type="NCBI Taxonomy" id="97028"/>
    <lineage>
        <taxon>Eukaryota</taxon>
        <taxon>Viridiplantae</taxon>
        <taxon>Streptophyta</taxon>
        <taxon>Embryophyta</taxon>
        <taxon>Tracheophyta</taxon>
        <taxon>Spermatophyta</taxon>
        <taxon>Magnoliopsida</taxon>
        <taxon>eudicotyledons</taxon>
        <taxon>Gunneridae</taxon>
        <taxon>Pentapetalae</taxon>
        <taxon>rosids</taxon>
        <taxon>fabids</taxon>
        <taxon>Fabales</taxon>
        <taxon>Fabaceae</taxon>
        <taxon>Papilionoideae</taxon>
        <taxon>50 kb inversion clade</taxon>
        <taxon>NPAAA clade</taxon>
        <taxon>Hologalegina</taxon>
        <taxon>IRL clade</taxon>
        <taxon>Trifolieae</taxon>
        <taxon>Trifolium</taxon>
    </lineage>
</organism>
<comment type="caution">
    <text evidence="1">The sequence shown here is derived from an EMBL/GenBank/DDBJ whole genome shotgun (WGS) entry which is preliminary data.</text>
</comment>
<feature type="non-terminal residue" evidence="1">
    <location>
        <position position="64"/>
    </location>
</feature>
<proteinExistence type="predicted"/>
<dbReference type="AlphaFoldDB" id="A0A392U0Y4"/>
<accession>A0A392U0Y4</accession>
<keyword evidence="2" id="KW-1185">Reference proteome</keyword>
<dbReference type="Proteomes" id="UP000265520">
    <property type="component" value="Unassembled WGS sequence"/>
</dbReference>
<evidence type="ECO:0000313" key="1">
    <source>
        <dbReference type="EMBL" id="MCI66130.1"/>
    </source>
</evidence>
<protein>
    <submittedName>
        <fullName evidence="1">Uncharacterized protein</fullName>
    </submittedName>
</protein>
<sequence>MSLTPLQDWSLYSPQRWAKALDGNNDHQVVAGKRLESHDEQLMFIIPMSAVTIWLDIATVEQRH</sequence>
<dbReference type="EMBL" id="LXQA010689284">
    <property type="protein sequence ID" value="MCI66130.1"/>
    <property type="molecule type" value="Genomic_DNA"/>
</dbReference>
<name>A0A392U0Y4_9FABA</name>